<comment type="caution">
    <text evidence="5">The sequence shown here is derived from an EMBL/GenBank/DDBJ whole genome shotgun (WGS) entry which is preliminary data.</text>
</comment>
<keyword evidence="6" id="KW-1185">Reference proteome</keyword>
<keyword evidence="1" id="KW-0479">Metal-binding</keyword>
<dbReference type="EMBL" id="BAABFT010000005">
    <property type="protein sequence ID" value="GAA4322049.1"/>
    <property type="molecule type" value="Genomic_DNA"/>
</dbReference>
<protein>
    <recommendedName>
        <fullName evidence="4">Zinc finger CHC2-type domain-containing protein</fullName>
    </recommendedName>
</protein>
<feature type="domain" description="Zinc finger CHC2-type" evidence="4">
    <location>
        <begin position="33"/>
        <end position="87"/>
    </location>
</feature>
<evidence type="ECO:0000313" key="5">
    <source>
        <dbReference type="EMBL" id="GAA4322049.1"/>
    </source>
</evidence>
<keyword evidence="2" id="KW-0863">Zinc-finger</keyword>
<dbReference type="InterPro" id="IPR050219">
    <property type="entry name" value="DnaG_primase"/>
</dbReference>
<dbReference type="Gene3D" id="3.90.580.10">
    <property type="entry name" value="Zinc finger, CHC2-type domain"/>
    <property type="match status" value="1"/>
</dbReference>
<evidence type="ECO:0000256" key="2">
    <source>
        <dbReference type="ARBA" id="ARBA00022771"/>
    </source>
</evidence>
<sequence length="93" mass="10216">MSLEQLTPIVLAKADLVKLITSYLPLQESRKMLKGSCPFHADNGASLMVSPEKNSFKCFGCGKDGGPVEFVMFYEGLSRQDAVQNLAERMGML</sequence>
<gene>
    <name evidence="5" type="ORF">GCM10023149_22130</name>
</gene>
<dbReference type="PANTHER" id="PTHR30313:SF2">
    <property type="entry name" value="DNA PRIMASE"/>
    <property type="match status" value="1"/>
</dbReference>
<proteinExistence type="predicted"/>
<dbReference type="PANTHER" id="PTHR30313">
    <property type="entry name" value="DNA PRIMASE"/>
    <property type="match status" value="1"/>
</dbReference>
<evidence type="ECO:0000313" key="6">
    <source>
        <dbReference type="Proteomes" id="UP001500582"/>
    </source>
</evidence>
<keyword evidence="3" id="KW-0862">Zinc</keyword>
<evidence type="ECO:0000256" key="3">
    <source>
        <dbReference type="ARBA" id="ARBA00022833"/>
    </source>
</evidence>
<evidence type="ECO:0000256" key="1">
    <source>
        <dbReference type="ARBA" id="ARBA00022723"/>
    </source>
</evidence>
<dbReference type="SMART" id="SM00400">
    <property type="entry name" value="ZnF_CHCC"/>
    <property type="match status" value="1"/>
</dbReference>
<dbReference type="RefSeq" id="WP_345211130.1">
    <property type="nucleotide sequence ID" value="NZ_BAABFT010000005.1"/>
</dbReference>
<dbReference type="Proteomes" id="UP001500582">
    <property type="component" value="Unassembled WGS sequence"/>
</dbReference>
<dbReference type="InterPro" id="IPR036977">
    <property type="entry name" value="DNA_primase_Znf_CHC2"/>
</dbReference>
<dbReference type="Pfam" id="PF01807">
    <property type="entry name" value="Zn_ribbon_DnaG"/>
    <property type="match status" value="1"/>
</dbReference>
<name>A0ABP8GCZ4_9SPHI</name>
<evidence type="ECO:0000259" key="4">
    <source>
        <dbReference type="SMART" id="SM00400"/>
    </source>
</evidence>
<dbReference type="SUPFAM" id="SSF57783">
    <property type="entry name" value="Zinc beta-ribbon"/>
    <property type="match status" value="1"/>
</dbReference>
<organism evidence="5 6">
    <name type="scientific">Mucilaginibacter gynuensis</name>
    <dbReference type="NCBI Taxonomy" id="1302236"/>
    <lineage>
        <taxon>Bacteria</taxon>
        <taxon>Pseudomonadati</taxon>
        <taxon>Bacteroidota</taxon>
        <taxon>Sphingobacteriia</taxon>
        <taxon>Sphingobacteriales</taxon>
        <taxon>Sphingobacteriaceae</taxon>
        <taxon>Mucilaginibacter</taxon>
    </lineage>
</organism>
<accession>A0ABP8GCZ4</accession>
<dbReference type="InterPro" id="IPR002694">
    <property type="entry name" value="Znf_CHC2"/>
</dbReference>
<reference evidence="6" key="1">
    <citation type="journal article" date="2019" name="Int. J. Syst. Evol. Microbiol.">
        <title>The Global Catalogue of Microorganisms (GCM) 10K type strain sequencing project: providing services to taxonomists for standard genome sequencing and annotation.</title>
        <authorList>
            <consortium name="The Broad Institute Genomics Platform"/>
            <consortium name="The Broad Institute Genome Sequencing Center for Infectious Disease"/>
            <person name="Wu L."/>
            <person name="Ma J."/>
        </authorList>
    </citation>
    <scope>NUCLEOTIDE SEQUENCE [LARGE SCALE GENOMIC DNA]</scope>
    <source>
        <strain evidence="6">JCM 17705</strain>
    </source>
</reference>